<protein>
    <submittedName>
        <fullName evidence="1">Uncharacterized protein</fullName>
    </submittedName>
</protein>
<gene>
    <name evidence="1" type="ORF">PPRIM_AZ9-3.1.T0170247</name>
</gene>
<dbReference type="EMBL" id="CAJJDM010000012">
    <property type="protein sequence ID" value="CAD8050817.1"/>
    <property type="molecule type" value="Genomic_DNA"/>
</dbReference>
<name>A0A8S1K7L2_PARPR</name>
<dbReference type="Proteomes" id="UP000688137">
    <property type="component" value="Unassembled WGS sequence"/>
</dbReference>
<reference evidence="1" key="1">
    <citation type="submission" date="2021-01" db="EMBL/GenBank/DDBJ databases">
        <authorList>
            <consortium name="Genoscope - CEA"/>
            <person name="William W."/>
        </authorList>
    </citation>
    <scope>NUCLEOTIDE SEQUENCE</scope>
</reference>
<evidence type="ECO:0000313" key="2">
    <source>
        <dbReference type="Proteomes" id="UP000688137"/>
    </source>
</evidence>
<accession>A0A8S1K7L2</accession>
<evidence type="ECO:0000313" key="1">
    <source>
        <dbReference type="EMBL" id="CAD8050817.1"/>
    </source>
</evidence>
<comment type="caution">
    <text evidence="1">The sequence shown here is derived from an EMBL/GenBank/DDBJ whole genome shotgun (WGS) entry which is preliminary data.</text>
</comment>
<dbReference type="AlphaFoldDB" id="A0A8S1K7L2"/>
<proteinExistence type="predicted"/>
<keyword evidence="2" id="KW-1185">Reference proteome</keyword>
<organism evidence="1 2">
    <name type="scientific">Paramecium primaurelia</name>
    <dbReference type="NCBI Taxonomy" id="5886"/>
    <lineage>
        <taxon>Eukaryota</taxon>
        <taxon>Sar</taxon>
        <taxon>Alveolata</taxon>
        <taxon>Ciliophora</taxon>
        <taxon>Intramacronucleata</taxon>
        <taxon>Oligohymenophorea</taxon>
        <taxon>Peniculida</taxon>
        <taxon>Parameciidae</taxon>
        <taxon>Paramecium</taxon>
    </lineage>
</organism>
<sequence length="89" mass="10531">MNSGLNNQNSLLQQLTPVQLEEYQQQLRQQPFFTNLFSSNMKTLPFPNIFQQLQDNLIRTQQPQDLFNFNRGKISSIPHQLQYCDLIVF</sequence>